<proteinExistence type="predicted"/>
<dbReference type="EMBL" id="CP101873">
    <property type="protein sequence ID" value="WMT09542.1"/>
    <property type="molecule type" value="Genomic_DNA"/>
</dbReference>
<evidence type="ECO:0000313" key="2">
    <source>
        <dbReference type="EMBL" id="WMT09542.1"/>
    </source>
</evidence>
<keyword evidence="1" id="KW-1133">Transmembrane helix</keyword>
<evidence type="ECO:0000256" key="1">
    <source>
        <dbReference type="SAM" id="Phobius"/>
    </source>
</evidence>
<feature type="transmembrane region" description="Helical" evidence="1">
    <location>
        <begin position="33"/>
        <end position="55"/>
    </location>
</feature>
<organism evidence="2 3">
    <name type="scientific">Natrinema thermotolerans</name>
    <dbReference type="NCBI Taxonomy" id="121872"/>
    <lineage>
        <taxon>Archaea</taxon>
        <taxon>Methanobacteriati</taxon>
        <taxon>Methanobacteriota</taxon>
        <taxon>Stenosarchaea group</taxon>
        <taxon>Halobacteria</taxon>
        <taxon>Halobacteriales</taxon>
        <taxon>Natrialbaceae</taxon>
        <taxon>Natrinema</taxon>
    </lineage>
</organism>
<gene>
    <name evidence="2" type="ORF">NP511_07840</name>
</gene>
<evidence type="ECO:0000313" key="3">
    <source>
        <dbReference type="Proteomes" id="UP001224926"/>
    </source>
</evidence>
<keyword evidence="1" id="KW-0472">Membrane</keyword>
<sequence length="69" mass="7253">MRISKGALLVVVALLVPFVVEFRTALSWFGIKLTILESLALAGVLVLGLLLWAVWPENGNGGTGTADSS</sequence>
<accession>A0AAF0T3L8</accession>
<dbReference type="Proteomes" id="UP001224926">
    <property type="component" value="Chromosome"/>
</dbReference>
<name>A0AAF0T3L8_9EURY</name>
<dbReference type="RefSeq" id="WP_049965077.1">
    <property type="nucleotide sequence ID" value="NZ_CP101873.1"/>
</dbReference>
<dbReference type="AlphaFoldDB" id="A0AAF0T3L8"/>
<feature type="transmembrane region" description="Helical" evidence="1">
    <location>
        <begin position="6"/>
        <end position="26"/>
    </location>
</feature>
<protein>
    <submittedName>
        <fullName evidence="2">CbaC protein</fullName>
    </submittedName>
</protein>
<keyword evidence="3" id="KW-1185">Reference proteome</keyword>
<dbReference type="GeneID" id="39861526"/>
<reference evidence="2 3" key="1">
    <citation type="submission" date="2022-07" db="EMBL/GenBank/DDBJ databases">
        <title>Two temperate virus in Haloterrigena jeotgali A29.</title>
        <authorList>
            <person name="Deng X."/>
        </authorList>
    </citation>
    <scope>NUCLEOTIDE SEQUENCE [LARGE SCALE GENOMIC DNA]</scope>
    <source>
        <strain evidence="2 3">A29</strain>
    </source>
</reference>
<dbReference type="GeneID" id="84213842"/>
<keyword evidence="1" id="KW-0812">Transmembrane</keyword>